<dbReference type="InterPro" id="IPR016084">
    <property type="entry name" value="Haem_Oase-like_multi-hlx"/>
</dbReference>
<dbReference type="SUPFAM" id="SSF48613">
    <property type="entry name" value="Heme oxygenase-like"/>
    <property type="match status" value="1"/>
</dbReference>
<evidence type="ECO:0008006" key="4">
    <source>
        <dbReference type="Google" id="ProtNLM"/>
    </source>
</evidence>
<evidence type="ECO:0000313" key="3">
    <source>
        <dbReference type="Proteomes" id="UP000660675"/>
    </source>
</evidence>
<reference evidence="3" key="1">
    <citation type="journal article" date="2019" name="Int. J. Syst. Evol. Microbiol.">
        <title>The Global Catalogue of Microorganisms (GCM) 10K type strain sequencing project: providing services to taxonomists for standard genome sequencing and annotation.</title>
        <authorList>
            <consortium name="The Broad Institute Genomics Platform"/>
            <consortium name="The Broad Institute Genome Sequencing Center for Infectious Disease"/>
            <person name="Wu L."/>
            <person name="Ma J."/>
        </authorList>
    </citation>
    <scope>NUCLEOTIDE SEQUENCE [LARGE SCALE GENOMIC DNA]</scope>
    <source>
        <strain evidence="3">JCM 4376</strain>
    </source>
</reference>
<dbReference type="Pfam" id="PF14518">
    <property type="entry name" value="Haem_oxygenas_2"/>
    <property type="match status" value="1"/>
</dbReference>
<evidence type="ECO:0000313" key="2">
    <source>
        <dbReference type="EMBL" id="GGV93491.1"/>
    </source>
</evidence>
<comment type="caution">
    <text evidence="2">The sequence shown here is derived from an EMBL/GenBank/DDBJ whole genome shotgun (WGS) entry which is preliminary data.</text>
</comment>
<gene>
    <name evidence="2" type="ORF">GCM10015535_56630</name>
</gene>
<keyword evidence="3" id="KW-1185">Reference proteome</keyword>
<feature type="compositionally biased region" description="Low complexity" evidence="1">
    <location>
        <begin position="12"/>
        <end position="30"/>
    </location>
</feature>
<accession>A0ABQ2W8D7</accession>
<dbReference type="Gene3D" id="1.20.910.10">
    <property type="entry name" value="Heme oxygenase-like"/>
    <property type="match status" value="1"/>
</dbReference>
<evidence type="ECO:0000256" key="1">
    <source>
        <dbReference type="SAM" id="MobiDB-lite"/>
    </source>
</evidence>
<feature type="region of interest" description="Disordered" evidence="1">
    <location>
        <begin position="1"/>
        <end position="30"/>
    </location>
</feature>
<proteinExistence type="predicted"/>
<protein>
    <recommendedName>
        <fullName evidence="4">Iron-containing redox enzyme family protein</fullName>
    </recommendedName>
</protein>
<dbReference type="RefSeq" id="WP_189547090.1">
    <property type="nucleotide sequence ID" value="NZ_BMTF01000024.1"/>
</dbReference>
<sequence>MTPAAGPPGRIGEATGAPRPAPAAGQPAGAVREAAARVPRARGGGLPASERLRVKLAFAEPALRASSAALWRPEGLLPRYRAYLCAMHTVIRASVPLMERAAERAGLLARRGDPLGAPLAAYLDEHIREEAEHDTWLLEDLTAAGSGPRAALDPVPSPLVASLAGAQYYWIEHHHPVALLGYIAVLEGHAPAAGLAPRLARSTGLPAPAFRTVHEHARLDDGHAGELYALLDRLPLSRSQETAVAVSALHTTDALTQLFVRLGRTGPAPPVRGAGRSVPKEGQT</sequence>
<name>A0ABQ2W8D7_9ACTN</name>
<dbReference type="Proteomes" id="UP000660675">
    <property type="component" value="Unassembled WGS sequence"/>
</dbReference>
<organism evidence="2 3">
    <name type="scientific">Streptomyces gelaticus</name>
    <dbReference type="NCBI Taxonomy" id="285446"/>
    <lineage>
        <taxon>Bacteria</taxon>
        <taxon>Bacillati</taxon>
        <taxon>Actinomycetota</taxon>
        <taxon>Actinomycetes</taxon>
        <taxon>Kitasatosporales</taxon>
        <taxon>Streptomycetaceae</taxon>
        <taxon>Streptomyces</taxon>
    </lineage>
</organism>
<dbReference type="EMBL" id="BMTF01000024">
    <property type="protein sequence ID" value="GGV93491.1"/>
    <property type="molecule type" value="Genomic_DNA"/>
</dbReference>